<dbReference type="SUPFAM" id="SSF52540">
    <property type="entry name" value="P-loop containing nucleoside triphosphate hydrolases"/>
    <property type="match status" value="1"/>
</dbReference>
<dbReference type="SMART" id="SM00862">
    <property type="entry name" value="Trans_reg_C"/>
    <property type="match status" value="1"/>
</dbReference>
<dbReference type="PRINTS" id="PR00364">
    <property type="entry name" value="DISEASERSIST"/>
</dbReference>
<evidence type="ECO:0000313" key="5">
    <source>
        <dbReference type="EMBL" id="MBB4679980.1"/>
    </source>
</evidence>
<dbReference type="GO" id="GO:0006355">
    <property type="term" value="P:regulation of DNA-templated transcription"/>
    <property type="evidence" value="ECO:0007669"/>
    <property type="project" value="InterPro"/>
</dbReference>
<keyword evidence="6" id="KW-1185">Reference proteome</keyword>
<dbReference type="Proteomes" id="UP000533598">
    <property type="component" value="Unassembled WGS sequence"/>
</dbReference>
<sequence>MRFQLLGPVAVLDSADRPIALPGARARAVLALLALAAPGVVTRARLLETVWVDGTAKDPVNALLVQVAKLRAALSTVEVEPRLLSEPGGYRLVVRPGELDVAEFAAELARGRAELALGRHYAAATILRGALNRWRGPALAGLELAGGERARLTEQRLAAVEAVAEAELALGEHTALIPELAALTTEHPLRERLAGLLMTALHRAGRRPEALHVYASLRERLAEELGVEPGAELRHLHLDLLRAEHGESPQQQGNLPLPLGGLIGREHELAGLTGLLDRHRLVTLCGPGGVGKTRTAQEVAHRSRGPYPDGVWLVELAALPRDGQVAEAINATLLPEEGDTGAGRAGPVLDRLLAYLRDRDLLLLLDNCEHVVADAAAVARTLLGHCPRVRVLATSREALGVAGERLAPLRPLPVAAAVTLFRDRAEALAPALPADAATGAAIRRVCARLDGLPLAVELAAARTRLLPVAEIEARLDDRFRLLDNTSRHAPARHHTLRAVLDWSFELLPEVERRVFGALSVFHGGASLAAAELVCAEPDLPPGAVLGVLARLVDKSLLTPVPAPGGTRFRMLETIRDYARSTVDGEREIELRDRHARAMLALATEVGEQLAGPRQHELMTRVLDELPDLRGASTWLLSRKASTRALRLHALLGYFWYISGREAEGCEWLGRAVDCHDAHPEPDAEYPLALALGWLGWFGKLSGGLADPWAAAERLRRMWLTTDHPMLKRGTAVAVAALAVQLRAPAEAAVCLAEAETALAAETRPWLRSVLDGVWSEKHRRDGNLAAAITAAERGLAFSERAGDHFGIVYSQLRLGDAEEHAGHLARARARWSAARDTAAAGHAPVKGGYAQLRLAYLDLQLSPDEAAGGLIAVQRIAEELAADDLRAAATNLLGLAYRRLGETTAARAAFRAVCGQSRAHPIRAAVAAAHLALLEPGADRWVARSREAVRAVTDVLPRAALLALLRREAEAVCLDPVRAVLPAHPRTTALAALV</sequence>
<dbReference type="Gene3D" id="1.10.10.10">
    <property type="entry name" value="Winged helix-like DNA-binding domain superfamily/Winged helix DNA-binding domain"/>
    <property type="match status" value="1"/>
</dbReference>
<dbReference type="Pfam" id="PF00931">
    <property type="entry name" value="NB-ARC"/>
    <property type="match status" value="1"/>
</dbReference>
<evidence type="ECO:0000256" key="2">
    <source>
        <dbReference type="ARBA" id="ARBA00023125"/>
    </source>
</evidence>
<feature type="DNA-binding region" description="OmpR/PhoB-type" evidence="3">
    <location>
        <begin position="1"/>
        <end position="94"/>
    </location>
</feature>
<proteinExistence type="inferred from homology"/>
<evidence type="ECO:0000256" key="3">
    <source>
        <dbReference type="PROSITE-ProRule" id="PRU01091"/>
    </source>
</evidence>
<dbReference type="GO" id="GO:0043531">
    <property type="term" value="F:ADP binding"/>
    <property type="evidence" value="ECO:0007669"/>
    <property type="project" value="InterPro"/>
</dbReference>
<dbReference type="SUPFAM" id="SSF46894">
    <property type="entry name" value="C-terminal effector domain of the bipartite response regulators"/>
    <property type="match status" value="1"/>
</dbReference>
<dbReference type="InterPro" id="IPR058852">
    <property type="entry name" value="HTH_77"/>
</dbReference>
<dbReference type="Gene3D" id="1.25.40.10">
    <property type="entry name" value="Tetratricopeptide repeat domain"/>
    <property type="match status" value="1"/>
</dbReference>
<dbReference type="CDD" id="cd15831">
    <property type="entry name" value="BTAD"/>
    <property type="match status" value="1"/>
</dbReference>
<dbReference type="EMBL" id="JACHMH010000001">
    <property type="protein sequence ID" value="MBB4679980.1"/>
    <property type="molecule type" value="Genomic_DNA"/>
</dbReference>
<reference evidence="5 6" key="1">
    <citation type="submission" date="2020-08" db="EMBL/GenBank/DDBJ databases">
        <title>Sequencing the genomes of 1000 actinobacteria strains.</title>
        <authorList>
            <person name="Klenk H.-P."/>
        </authorList>
    </citation>
    <scope>NUCLEOTIDE SEQUENCE [LARGE SCALE GENOMIC DNA]</scope>
    <source>
        <strain evidence="5 6">DSM 44230</strain>
    </source>
</reference>
<dbReference type="Gene3D" id="3.40.50.300">
    <property type="entry name" value="P-loop containing nucleotide triphosphate hydrolases"/>
    <property type="match status" value="1"/>
</dbReference>
<name>A0A7W7CF63_9PSEU</name>
<dbReference type="InterPro" id="IPR011990">
    <property type="entry name" value="TPR-like_helical_dom_sf"/>
</dbReference>
<dbReference type="PANTHER" id="PTHR47691:SF3">
    <property type="entry name" value="HTH-TYPE TRANSCRIPTIONAL REGULATOR RV0890C-RELATED"/>
    <property type="match status" value="1"/>
</dbReference>
<keyword evidence="2 3" id="KW-0238">DNA-binding</keyword>
<dbReference type="GO" id="GO:0000160">
    <property type="term" value="P:phosphorelay signal transduction system"/>
    <property type="evidence" value="ECO:0007669"/>
    <property type="project" value="InterPro"/>
</dbReference>
<dbReference type="Pfam" id="PF00486">
    <property type="entry name" value="Trans_reg_C"/>
    <property type="match status" value="1"/>
</dbReference>
<dbReference type="RefSeq" id="WP_185005662.1">
    <property type="nucleotide sequence ID" value="NZ_BAAAUI010000017.1"/>
</dbReference>
<dbReference type="AlphaFoldDB" id="A0A7W7CF63"/>
<dbReference type="Pfam" id="PF03704">
    <property type="entry name" value="BTAD"/>
    <property type="match status" value="1"/>
</dbReference>
<feature type="domain" description="OmpR/PhoB-type" evidence="4">
    <location>
        <begin position="1"/>
        <end position="94"/>
    </location>
</feature>
<dbReference type="PROSITE" id="PS51755">
    <property type="entry name" value="OMPR_PHOB"/>
    <property type="match status" value="1"/>
</dbReference>
<dbReference type="InterPro" id="IPR005158">
    <property type="entry name" value="BTAD"/>
</dbReference>
<dbReference type="Pfam" id="PF25872">
    <property type="entry name" value="HTH_77"/>
    <property type="match status" value="1"/>
</dbReference>
<evidence type="ECO:0000256" key="1">
    <source>
        <dbReference type="ARBA" id="ARBA00005820"/>
    </source>
</evidence>
<dbReference type="GO" id="GO:0003677">
    <property type="term" value="F:DNA binding"/>
    <property type="evidence" value="ECO:0007669"/>
    <property type="project" value="UniProtKB-UniRule"/>
</dbReference>
<comment type="caution">
    <text evidence="5">The sequence shown here is derived from an EMBL/GenBank/DDBJ whole genome shotgun (WGS) entry which is preliminary data.</text>
</comment>
<dbReference type="InterPro" id="IPR016032">
    <property type="entry name" value="Sig_transdc_resp-reg_C-effctor"/>
</dbReference>
<dbReference type="InterPro" id="IPR036388">
    <property type="entry name" value="WH-like_DNA-bd_sf"/>
</dbReference>
<comment type="similarity">
    <text evidence="1">Belongs to the AfsR/DnrI/RedD regulatory family.</text>
</comment>
<evidence type="ECO:0000313" key="6">
    <source>
        <dbReference type="Proteomes" id="UP000533598"/>
    </source>
</evidence>
<dbReference type="InterPro" id="IPR001867">
    <property type="entry name" value="OmpR/PhoB-type_DNA-bd"/>
</dbReference>
<dbReference type="InterPro" id="IPR002182">
    <property type="entry name" value="NB-ARC"/>
</dbReference>
<organism evidence="5 6">
    <name type="scientific">Crossiella cryophila</name>
    <dbReference type="NCBI Taxonomy" id="43355"/>
    <lineage>
        <taxon>Bacteria</taxon>
        <taxon>Bacillati</taxon>
        <taxon>Actinomycetota</taxon>
        <taxon>Actinomycetes</taxon>
        <taxon>Pseudonocardiales</taxon>
        <taxon>Pseudonocardiaceae</taxon>
        <taxon>Crossiella</taxon>
    </lineage>
</organism>
<dbReference type="SUPFAM" id="SSF48452">
    <property type="entry name" value="TPR-like"/>
    <property type="match status" value="1"/>
</dbReference>
<dbReference type="PANTHER" id="PTHR47691">
    <property type="entry name" value="REGULATOR-RELATED"/>
    <property type="match status" value="1"/>
</dbReference>
<gene>
    <name evidence="5" type="ORF">HNR67_006098</name>
</gene>
<accession>A0A7W7CF63</accession>
<dbReference type="SMART" id="SM01043">
    <property type="entry name" value="BTAD"/>
    <property type="match status" value="1"/>
</dbReference>
<protein>
    <submittedName>
        <fullName evidence="5">Putative ATPase/DNA-binding SARP family transcriptional activator</fullName>
    </submittedName>
</protein>
<dbReference type="InterPro" id="IPR027417">
    <property type="entry name" value="P-loop_NTPase"/>
</dbReference>
<evidence type="ECO:0000259" key="4">
    <source>
        <dbReference type="PROSITE" id="PS51755"/>
    </source>
</evidence>